<dbReference type="Proteomes" id="UP000067625">
    <property type="component" value="Chromosome"/>
</dbReference>
<name>A0A0M3RAP5_9BACI</name>
<dbReference type="STRING" id="1441095.AM592_19800"/>
<dbReference type="AlphaFoldDB" id="A0A0M3RAP5"/>
<evidence type="ECO:0000256" key="6">
    <source>
        <dbReference type="ARBA" id="ARBA00023136"/>
    </source>
</evidence>
<evidence type="ECO:0000256" key="7">
    <source>
        <dbReference type="SAM" id="Phobius"/>
    </source>
</evidence>
<reference evidence="9 10" key="2">
    <citation type="journal article" date="2016" name="Int. J. Syst. Evol. Microbiol.">
        <title>Bacillus gobiensis sp. nov., isolated from a soil sample.</title>
        <authorList>
            <person name="Liu B."/>
            <person name="Liu G.H."/>
            <person name="Cetin S."/>
            <person name="Schumann P."/>
            <person name="Pan Z.Z."/>
            <person name="Chen Q.Q."/>
        </authorList>
    </citation>
    <scope>NUCLEOTIDE SEQUENCE [LARGE SCALE GENOMIC DNA]</scope>
    <source>
        <strain evidence="9 10">FJAT-4402</strain>
    </source>
</reference>
<evidence type="ECO:0000256" key="2">
    <source>
        <dbReference type="ARBA" id="ARBA00007362"/>
    </source>
</evidence>
<feature type="transmembrane region" description="Helical" evidence="7">
    <location>
        <begin position="180"/>
        <end position="199"/>
    </location>
</feature>
<feature type="transmembrane region" description="Helical" evidence="7">
    <location>
        <begin position="265"/>
        <end position="284"/>
    </location>
</feature>
<proteinExistence type="inferred from homology"/>
<keyword evidence="4 7" id="KW-0812">Transmembrane</keyword>
<comment type="similarity">
    <text evidence="2">Belongs to the EamA transporter family.</text>
</comment>
<dbReference type="SUPFAM" id="SSF103481">
    <property type="entry name" value="Multidrug resistance efflux transporter EmrE"/>
    <property type="match status" value="2"/>
</dbReference>
<keyword evidence="6 7" id="KW-0472">Membrane</keyword>
<accession>A0A0M3RAP5</accession>
<feature type="domain" description="EamA" evidence="8">
    <location>
        <begin position="7"/>
        <end position="136"/>
    </location>
</feature>
<feature type="transmembrane region" description="Helical" evidence="7">
    <location>
        <begin position="65"/>
        <end position="84"/>
    </location>
</feature>
<feature type="transmembrane region" description="Helical" evidence="7">
    <location>
        <begin position="241"/>
        <end position="259"/>
    </location>
</feature>
<feature type="transmembrane region" description="Helical" evidence="7">
    <location>
        <begin position="120"/>
        <end position="141"/>
    </location>
</feature>
<dbReference type="InterPro" id="IPR037185">
    <property type="entry name" value="EmrE-like"/>
</dbReference>
<comment type="subcellular location">
    <subcellularLocation>
        <location evidence="1">Cell membrane</location>
        <topology evidence="1">Multi-pass membrane protein</topology>
    </subcellularLocation>
</comment>
<keyword evidence="5 7" id="KW-1133">Transmembrane helix</keyword>
<keyword evidence="10" id="KW-1185">Reference proteome</keyword>
<organism evidence="9 10">
    <name type="scientific">Bacillus gobiensis</name>
    <dbReference type="NCBI Taxonomy" id="1441095"/>
    <lineage>
        <taxon>Bacteria</taxon>
        <taxon>Bacillati</taxon>
        <taxon>Bacillota</taxon>
        <taxon>Bacilli</taxon>
        <taxon>Bacillales</taxon>
        <taxon>Bacillaceae</taxon>
        <taxon>Bacillus</taxon>
    </lineage>
</organism>
<protein>
    <recommendedName>
        <fullName evidence="8">EamA domain-containing protein</fullName>
    </recommendedName>
</protein>
<dbReference type="OrthoDB" id="67135at2"/>
<dbReference type="PATRIC" id="fig|1441095.3.peg.4380"/>
<dbReference type="PANTHER" id="PTHR32322:SF18">
    <property type="entry name" value="S-ADENOSYLMETHIONINE_S-ADENOSYLHOMOCYSTEINE TRANSPORTER"/>
    <property type="match status" value="1"/>
</dbReference>
<dbReference type="Gene3D" id="1.10.3730.20">
    <property type="match status" value="1"/>
</dbReference>
<feature type="domain" description="EamA" evidence="8">
    <location>
        <begin position="149"/>
        <end position="283"/>
    </location>
</feature>
<evidence type="ECO:0000256" key="3">
    <source>
        <dbReference type="ARBA" id="ARBA00022475"/>
    </source>
</evidence>
<feature type="transmembrane region" description="Helical" evidence="7">
    <location>
        <begin position="147"/>
        <end position="168"/>
    </location>
</feature>
<evidence type="ECO:0000256" key="1">
    <source>
        <dbReference type="ARBA" id="ARBA00004651"/>
    </source>
</evidence>
<evidence type="ECO:0000313" key="10">
    <source>
        <dbReference type="Proteomes" id="UP000067625"/>
    </source>
</evidence>
<keyword evidence="3" id="KW-1003">Cell membrane</keyword>
<dbReference type="InterPro" id="IPR050638">
    <property type="entry name" value="AA-Vitamin_Transporters"/>
</dbReference>
<feature type="transmembrane region" description="Helical" evidence="7">
    <location>
        <begin position="32"/>
        <end position="53"/>
    </location>
</feature>
<dbReference type="EMBL" id="CP012600">
    <property type="protein sequence ID" value="ALC83522.1"/>
    <property type="molecule type" value="Genomic_DNA"/>
</dbReference>
<sequence>MFKVAGAIFLVVLIWGYTWVTMKIGLSYIPPFLFSAFRLLIGAIPIFLILMLLKKPLLPDKKKITNVLVMSVLMSLGYLATLTYGMQFVDSGQSSVLVYTMPIFVTLIAHFTINERLTSFKIIGICLGTVGILFILGPQFLNFNAQTVTGELLIIVAAISWACANVFSKVKFSGSDIMNMTAWQLLIGAIMLFVISFITENVSQTEWNQQAVLSLLFNGIFSTAVTFIAWFWVLTKIEASLASMTLMAVPILGLFFGWLQLNETLTINILAGAFLICIGIFFAANKNRRKDLVKDTLEYQVRHR</sequence>
<dbReference type="PANTHER" id="PTHR32322">
    <property type="entry name" value="INNER MEMBRANE TRANSPORTER"/>
    <property type="match status" value="1"/>
</dbReference>
<evidence type="ECO:0000313" key="9">
    <source>
        <dbReference type="EMBL" id="ALC83522.1"/>
    </source>
</evidence>
<dbReference type="Pfam" id="PF00892">
    <property type="entry name" value="EamA"/>
    <property type="match status" value="2"/>
</dbReference>
<dbReference type="InterPro" id="IPR000620">
    <property type="entry name" value="EamA_dom"/>
</dbReference>
<evidence type="ECO:0000256" key="5">
    <source>
        <dbReference type="ARBA" id="ARBA00022989"/>
    </source>
</evidence>
<evidence type="ECO:0000259" key="8">
    <source>
        <dbReference type="Pfam" id="PF00892"/>
    </source>
</evidence>
<dbReference type="GO" id="GO:0005886">
    <property type="term" value="C:plasma membrane"/>
    <property type="evidence" value="ECO:0007669"/>
    <property type="project" value="UniProtKB-SubCell"/>
</dbReference>
<dbReference type="RefSeq" id="WP_082364225.1">
    <property type="nucleotide sequence ID" value="NZ_CP012600.1"/>
</dbReference>
<evidence type="ECO:0000256" key="4">
    <source>
        <dbReference type="ARBA" id="ARBA00022692"/>
    </source>
</evidence>
<reference evidence="10" key="1">
    <citation type="submission" date="2015-08" db="EMBL/GenBank/DDBJ databases">
        <title>Genome sequencing project for genomic taxonomy and phylogenomics of Bacillus-like bacteria.</title>
        <authorList>
            <person name="Liu B."/>
            <person name="Wang J."/>
            <person name="Zhu Y."/>
            <person name="Liu G."/>
            <person name="Chen Q."/>
            <person name="Chen Z."/>
            <person name="Lan J."/>
            <person name="Che J."/>
            <person name="Ge C."/>
            <person name="Shi H."/>
            <person name="Pan Z."/>
            <person name="Liu X."/>
        </authorList>
    </citation>
    <scope>NUCLEOTIDE SEQUENCE [LARGE SCALE GENOMIC DNA]</scope>
    <source>
        <strain evidence="10">FJAT-4402</strain>
    </source>
</reference>
<feature type="transmembrane region" description="Helical" evidence="7">
    <location>
        <begin position="211"/>
        <end position="234"/>
    </location>
</feature>
<gene>
    <name evidence="9" type="ORF">AM592_19800</name>
</gene>
<feature type="transmembrane region" description="Helical" evidence="7">
    <location>
        <begin position="96"/>
        <end position="113"/>
    </location>
</feature>